<dbReference type="GO" id="GO:0071555">
    <property type="term" value="P:cell wall organization"/>
    <property type="evidence" value="ECO:0007669"/>
    <property type="project" value="UniProtKB-KW"/>
</dbReference>
<evidence type="ECO:0000256" key="5">
    <source>
        <dbReference type="ARBA" id="ARBA00022676"/>
    </source>
</evidence>
<evidence type="ECO:0000256" key="12">
    <source>
        <dbReference type="ARBA" id="ARBA00034000"/>
    </source>
</evidence>
<evidence type="ECO:0000256" key="9">
    <source>
        <dbReference type="ARBA" id="ARBA00022984"/>
    </source>
</evidence>
<dbReference type="Pfam" id="PF00912">
    <property type="entry name" value="Transgly"/>
    <property type="match status" value="1"/>
</dbReference>
<evidence type="ECO:0000313" key="18">
    <source>
        <dbReference type="Proteomes" id="UP000320806"/>
    </source>
</evidence>
<comment type="similarity">
    <text evidence="2">In the N-terminal section; belongs to the glycosyltransferase 51 family.</text>
</comment>
<dbReference type="Gene3D" id="3.40.710.10">
    <property type="entry name" value="DD-peptidase/beta-lactamase superfamily"/>
    <property type="match status" value="1"/>
</dbReference>
<feature type="domain" description="Glycosyl transferase family 51" evidence="16">
    <location>
        <begin position="47"/>
        <end position="220"/>
    </location>
</feature>
<evidence type="ECO:0000256" key="11">
    <source>
        <dbReference type="ARBA" id="ARBA00023316"/>
    </source>
</evidence>
<dbReference type="InterPro" id="IPR012338">
    <property type="entry name" value="Beta-lactam/transpept-like"/>
</dbReference>
<evidence type="ECO:0000256" key="3">
    <source>
        <dbReference type="ARBA" id="ARBA00022645"/>
    </source>
</evidence>
<dbReference type="GO" id="GO:0008360">
    <property type="term" value="P:regulation of cell shape"/>
    <property type="evidence" value="ECO:0007669"/>
    <property type="project" value="UniProtKB-KW"/>
</dbReference>
<keyword evidence="9" id="KW-0573">Peptidoglycan synthesis</keyword>
<dbReference type="EMBL" id="VFMO01000001">
    <property type="protein sequence ID" value="TQJ12893.1"/>
    <property type="molecule type" value="Genomic_DNA"/>
</dbReference>
<keyword evidence="8" id="KW-0133">Cell shape</keyword>
<comment type="catalytic activity">
    <reaction evidence="13">
        <text>[GlcNAc-(1-&gt;4)-Mur2Ac(oyl-L-Ala-gamma-D-Glu-L-Lys-D-Ala-D-Ala)](n)-di-trans,octa-cis-undecaprenyl diphosphate + beta-D-GlcNAc-(1-&gt;4)-Mur2Ac(oyl-L-Ala-gamma-D-Glu-L-Lys-D-Ala-D-Ala)-di-trans,octa-cis-undecaprenyl diphosphate = [GlcNAc-(1-&gt;4)-Mur2Ac(oyl-L-Ala-gamma-D-Glu-L-Lys-D-Ala-D-Ala)](n+1)-di-trans,octa-cis-undecaprenyl diphosphate + di-trans,octa-cis-undecaprenyl diphosphate + H(+)</text>
        <dbReference type="Rhea" id="RHEA:23708"/>
        <dbReference type="Rhea" id="RHEA-COMP:9602"/>
        <dbReference type="Rhea" id="RHEA-COMP:9603"/>
        <dbReference type="ChEBI" id="CHEBI:15378"/>
        <dbReference type="ChEBI" id="CHEBI:58405"/>
        <dbReference type="ChEBI" id="CHEBI:60033"/>
        <dbReference type="ChEBI" id="CHEBI:78435"/>
        <dbReference type="EC" id="2.4.99.28"/>
    </reaction>
</comment>
<evidence type="ECO:0000256" key="2">
    <source>
        <dbReference type="ARBA" id="ARBA00007739"/>
    </source>
</evidence>
<organism evidence="17 18">
    <name type="scientific">Yimella lutea</name>
    <dbReference type="NCBI Taxonomy" id="587872"/>
    <lineage>
        <taxon>Bacteria</taxon>
        <taxon>Bacillati</taxon>
        <taxon>Actinomycetota</taxon>
        <taxon>Actinomycetes</taxon>
        <taxon>Micrococcales</taxon>
        <taxon>Dermacoccaceae</taxon>
        <taxon>Yimella</taxon>
    </lineage>
</organism>
<evidence type="ECO:0000256" key="10">
    <source>
        <dbReference type="ARBA" id="ARBA00023268"/>
    </source>
</evidence>
<dbReference type="Pfam" id="PF00905">
    <property type="entry name" value="Transpeptidase"/>
    <property type="match status" value="1"/>
</dbReference>
<feature type="region of interest" description="Disordered" evidence="14">
    <location>
        <begin position="604"/>
        <end position="727"/>
    </location>
</feature>
<dbReference type="SUPFAM" id="SSF56601">
    <property type="entry name" value="beta-lactamase/transpeptidase-like"/>
    <property type="match status" value="1"/>
</dbReference>
<evidence type="ECO:0000256" key="6">
    <source>
        <dbReference type="ARBA" id="ARBA00022679"/>
    </source>
</evidence>
<keyword evidence="11" id="KW-0961">Cell wall biogenesis/degradation</keyword>
<feature type="domain" description="Penicillin-binding protein transpeptidase" evidence="15">
    <location>
        <begin position="318"/>
        <end position="562"/>
    </location>
</feature>
<dbReference type="InterPro" id="IPR001264">
    <property type="entry name" value="Glyco_trans_51"/>
</dbReference>
<dbReference type="GO" id="GO:0008658">
    <property type="term" value="F:penicillin binding"/>
    <property type="evidence" value="ECO:0007669"/>
    <property type="project" value="InterPro"/>
</dbReference>
<reference evidence="17 18" key="1">
    <citation type="submission" date="2019-06" db="EMBL/GenBank/DDBJ databases">
        <title>Sequencing the genomes of 1000 actinobacteria strains.</title>
        <authorList>
            <person name="Klenk H.-P."/>
        </authorList>
    </citation>
    <scope>NUCLEOTIDE SEQUENCE [LARGE SCALE GENOMIC DNA]</scope>
    <source>
        <strain evidence="17 18">DSM 19828</strain>
    </source>
</reference>
<dbReference type="PANTHER" id="PTHR32282:SF34">
    <property type="entry name" value="PENICILLIN-BINDING PROTEIN 1A"/>
    <property type="match status" value="1"/>
</dbReference>
<gene>
    <name evidence="17" type="ORF">FB459_0270</name>
</gene>
<dbReference type="SUPFAM" id="SSF53955">
    <property type="entry name" value="Lysozyme-like"/>
    <property type="match status" value="1"/>
</dbReference>
<evidence type="ECO:0000259" key="15">
    <source>
        <dbReference type="Pfam" id="PF00905"/>
    </source>
</evidence>
<dbReference type="FunFam" id="1.10.3810.10:FF:000001">
    <property type="entry name" value="Penicillin-binding protein 1A"/>
    <property type="match status" value="1"/>
</dbReference>
<keyword evidence="3 17" id="KW-0121">Carboxypeptidase</keyword>
<keyword evidence="7" id="KW-0378">Hydrolase</keyword>
<dbReference type="InterPro" id="IPR050396">
    <property type="entry name" value="Glycosyltr_51/Transpeptidase"/>
</dbReference>
<keyword evidence="6" id="KW-0808">Transferase</keyword>
<evidence type="ECO:0000259" key="16">
    <source>
        <dbReference type="Pfam" id="PF00912"/>
    </source>
</evidence>
<evidence type="ECO:0000256" key="7">
    <source>
        <dbReference type="ARBA" id="ARBA00022801"/>
    </source>
</evidence>
<evidence type="ECO:0000256" key="13">
    <source>
        <dbReference type="ARBA" id="ARBA00049902"/>
    </source>
</evidence>
<dbReference type="GO" id="GO:0009002">
    <property type="term" value="F:serine-type D-Ala-D-Ala carboxypeptidase activity"/>
    <property type="evidence" value="ECO:0007669"/>
    <property type="project" value="UniProtKB-EC"/>
</dbReference>
<dbReference type="PANTHER" id="PTHR32282">
    <property type="entry name" value="BINDING PROTEIN TRANSPEPTIDASE, PUTATIVE-RELATED"/>
    <property type="match status" value="1"/>
</dbReference>
<dbReference type="InterPro" id="IPR023346">
    <property type="entry name" value="Lysozyme-like_dom_sf"/>
</dbReference>
<name>A0A542EC38_9MICO</name>
<accession>A0A542EC38</accession>
<evidence type="ECO:0000256" key="4">
    <source>
        <dbReference type="ARBA" id="ARBA00022670"/>
    </source>
</evidence>
<keyword evidence="18" id="KW-1185">Reference proteome</keyword>
<comment type="catalytic activity">
    <reaction evidence="12">
        <text>Preferential cleavage: (Ac)2-L-Lys-D-Ala-|-D-Ala. Also transpeptidation of peptidyl-alanyl moieties that are N-acyl substituents of D-alanine.</text>
        <dbReference type="EC" id="3.4.16.4"/>
    </reaction>
</comment>
<evidence type="ECO:0000313" key="17">
    <source>
        <dbReference type="EMBL" id="TQJ12893.1"/>
    </source>
</evidence>
<keyword evidence="5" id="KW-0328">Glycosyltransferase</keyword>
<keyword evidence="10" id="KW-0511">Multifunctional enzyme</keyword>
<dbReference type="Gene3D" id="1.10.3810.10">
    <property type="entry name" value="Biosynthetic peptidoglycan transglycosylase-like"/>
    <property type="match status" value="1"/>
</dbReference>
<dbReference type="InterPro" id="IPR001460">
    <property type="entry name" value="PCN-bd_Tpept"/>
</dbReference>
<keyword evidence="4" id="KW-0645">Protease</keyword>
<feature type="compositionally biased region" description="Low complexity" evidence="14">
    <location>
        <begin position="624"/>
        <end position="727"/>
    </location>
</feature>
<dbReference type="GO" id="GO:0008955">
    <property type="term" value="F:peptidoglycan glycosyltransferase activity"/>
    <property type="evidence" value="ECO:0007669"/>
    <property type="project" value="UniProtKB-EC"/>
</dbReference>
<dbReference type="InterPro" id="IPR036950">
    <property type="entry name" value="PBP_transglycosylase"/>
</dbReference>
<dbReference type="AlphaFoldDB" id="A0A542EC38"/>
<dbReference type="Proteomes" id="UP000320806">
    <property type="component" value="Unassembled WGS sequence"/>
</dbReference>
<dbReference type="GO" id="GO:0006508">
    <property type="term" value="P:proteolysis"/>
    <property type="evidence" value="ECO:0007669"/>
    <property type="project" value="UniProtKB-KW"/>
</dbReference>
<dbReference type="GO" id="GO:0030288">
    <property type="term" value="C:outer membrane-bounded periplasmic space"/>
    <property type="evidence" value="ECO:0007669"/>
    <property type="project" value="TreeGrafter"/>
</dbReference>
<dbReference type="GO" id="GO:0009252">
    <property type="term" value="P:peptidoglycan biosynthetic process"/>
    <property type="evidence" value="ECO:0007669"/>
    <property type="project" value="UniProtKB-KW"/>
</dbReference>
<evidence type="ECO:0000256" key="8">
    <source>
        <dbReference type="ARBA" id="ARBA00022960"/>
    </source>
</evidence>
<comment type="caution">
    <text evidence="17">The sequence shown here is derived from an EMBL/GenBank/DDBJ whole genome shotgun (WGS) entry which is preliminary data.</text>
</comment>
<sequence>MLGFVILGLLGFAALVFVYMRTEIPQPNADAAKQVSIVYYNDGKTELDRFSSVNREDVELAKVPLHVQRAFLAAEDRKFYTNNGVSATGIVRAFWTNLRGGQQQGGSTITQQYVKNYFLTQDRTVSRKLKEVMISIKIDRKYTKDEILKNYLNNIFFGRNSYGIQSASKVYFDKDVSKLTPAEGAFLASVINAPGIYDPANGERAKTAVRGRMDYVLNGMVDMGWMTQQAKDQIRFPAVQPRKAPTYGSGPTGYITASVRNELKSTLKLSDEDIDRGGLRITTTIDKNAQDAAVRAVEDNVPAVSSIPLRAGLVSQKPDGSVVAMYGGKDYRKNNYNSATQAAPQGGSSYKAFGLVGALENGYSLNSRFDGNSPVKLPGLDKPLQNNLGVSYGSVDLSFMMKKSVNTAFLRLNMEMGPAKTRAAAIKAGIPQTSPGLADDTTNILGTASTRVIDMARAYSTISSEGKRATPYFISKVASVTGDYSYAAEPKTEQTIDKDVAADVVNAMAGVNEAGGTGYPSLQGAGFTRPSGGKTGTTDEFKAAWYSGFTPNQLTTSVGMYAGDGTDSLREAAGAEFYGGAVPATIWAEYMNAALKGQPVAKLPEPGNVKGKQPATEYVPPPATTRRPTATSSRPAPSATTTTTTTTTSSPTSSPTSTPSSSPPSTTTSSSTSTTTAPTTTSAPPSTTQPSVPTSTTRPPATTTVPQPTAPAAQPTAPAAPASVPAP</sequence>
<comment type="similarity">
    <text evidence="1">In the C-terminal section; belongs to the transpeptidase family.</text>
</comment>
<protein>
    <submittedName>
        <fullName evidence="17">Membrane peptidoglycan carboxypeptidase</fullName>
    </submittedName>
</protein>
<evidence type="ECO:0000256" key="1">
    <source>
        <dbReference type="ARBA" id="ARBA00007090"/>
    </source>
</evidence>
<evidence type="ECO:0000256" key="14">
    <source>
        <dbReference type="SAM" id="MobiDB-lite"/>
    </source>
</evidence>
<proteinExistence type="inferred from homology"/>